<keyword evidence="1" id="KW-0732">Signal</keyword>
<accession>A0ABY2X877</accession>
<feature type="chain" id="PRO_5045149370" evidence="1">
    <location>
        <begin position="29"/>
        <end position="170"/>
    </location>
</feature>
<protein>
    <submittedName>
        <fullName evidence="2">Uncharacterized protein</fullName>
    </submittedName>
</protein>
<evidence type="ECO:0000313" key="3">
    <source>
        <dbReference type="Proteomes" id="UP001191082"/>
    </source>
</evidence>
<dbReference type="EMBL" id="VCPC01000002">
    <property type="protein sequence ID" value="TMV12571.1"/>
    <property type="molecule type" value="Genomic_DNA"/>
</dbReference>
<feature type="signal peptide" evidence="1">
    <location>
        <begin position="1"/>
        <end position="28"/>
    </location>
</feature>
<evidence type="ECO:0000313" key="2">
    <source>
        <dbReference type="EMBL" id="TMV12571.1"/>
    </source>
</evidence>
<proteinExistence type="predicted"/>
<dbReference type="RefSeq" id="WP_138863126.1">
    <property type="nucleotide sequence ID" value="NZ_VCPC01000002.1"/>
</dbReference>
<name>A0ABY2X877_9RHOB</name>
<sequence length="170" mass="19059">MIPFIRRLAAKPTRCLAVALVLASPATADHWMQIADPQVVQALNELAIVYGNACQMGNQQACWMAQNVQSQGGMMLNAGYECQVNGNPQACAFYQNAYAQLSQAYAATQQAMTQGQMQQPTPGYGGQMGTTHAERMQQIQNWGQERLQWGQQQQQMMDRNHERFMETLRN</sequence>
<comment type="caution">
    <text evidence="2">The sequence shown here is derived from an EMBL/GenBank/DDBJ whole genome shotgun (WGS) entry which is preliminary data.</text>
</comment>
<reference evidence="2 3" key="1">
    <citation type="submission" date="2019-05" db="EMBL/GenBank/DDBJ databases">
        <title>Marivita sp. nov. isolated from sea sediment.</title>
        <authorList>
            <person name="Kim W."/>
        </authorList>
    </citation>
    <scope>NUCLEOTIDE SEQUENCE [LARGE SCALE GENOMIC DNA]</scope>
    <source>
        <strain evidence="2 3">CAU 1492</strain>
    </source>
</reference>
<dbReference type="Proteomes" id="UP001191082">
    <property type="component" value="Unassembled WGS sequence"/>
</dbReference>
<gene>
    <name evidence="2" type="ORF">FGK64_07080</name>
</gene>
<organism evidence="2 3">
    <name type="scientific">Arenibacterium halophilum</name>
    <dbReference type="NCBI Taxonomy" id="2583821"/>
    <lineage>
        <taxon>Bacteria</taxon>
        <taxon>Pseudomonadati</taxon>
        <taxon>Pseudomonadota</taxon>
        <taxon>Alphaproteobacteria</taxon>
        <taxon>Rhodobacterales</taxon>
        <taxon>Paracoccaceae</taxon>
        <taxon>Arenibacterium</taxon>
    </lineage>
</organism>
<keyword evidence="3" id="KW-1185">Reference proteome</keyword>
<evidence type="ECO:0000256" key="1">
    <source>
        <dbReference type="SAM" id="SignalP"/>
    </source>
</evidence>